<sequence length="267" mass="28406">MVGIDGSQSAIGAAEWAADEAINRDVPLRLIHVMTEQPEPAPLTSVGNVRRELDYGLEYAEAALRSASAAVSATAKPVKVETVIVRGDPVATLVAESRYADMVCVGAVGIGRFTRAILGSTAAELASSARCPVAIIRTEQNRSKADEGWIVVWIDGPSANEGVIAYAMDEAGRRHAPVLAVGALHDGKDTSDELDTQVQMLSRRYPDVHIYSVKTRTGVTEFLADNTKQIQLAVIGSSEAHQLAQLIGPHGHPILNHAQCSVLVVRS</sequence>
<evidence type="ECO:0000313" key="3">
    <source>
        <dbReference type="EMBL" id="GFG76246.1"/>
    </source>
</evidence>
<dbReference type="PANTHER" id="PTHR46268:SF6">
    <property type="entry name" value="UNIVERSAL STRESS PROTEIN UP12"/>
    <property type="match status" value="1"/>
</dbReference>
<feature type="domain" description="UspA" evidence="2">
    <location>
        <begin position="150"/>
        <end position="266"/>
    </location>
</feature>
<gene>
    <name evidence="3" type="ORF">MBOT_36110</name>
</gene>
<evidence type="ECO:0000256" key="1">
    <source>
        <dbReference type="ARBA" id="ARBA00008791"/>
    </source>
</evidence>
<accession>A0A7I9Y2E7</accession>
<comment type="caution">
    <text evidence="3">The sequence shown here is derived from an EMBL/GenBank/DDBJ whole genome shotgun (WGS) entry which is preliminary data.</text>
</comment>
<dbReference type="EMBL" id="BLKW01000004">
    <property type="protein sequence ID" value="GFG76246.1"/>
    <property type="molecule type" value="Genomic_DNA"/>
</dbReference>
<feature type="domain" description="UspA" evidence="2">
    <location>
        <begin position="1"/>
        <end position="137"/>
    </location>
</feature>
<dbReference type="InterPro" id="IPR006015">
    <property type="entry name" value="Universal_stress_UspA"/>
</dbReference>
<reference evidence="3 4" key="1">
    <citation type="journal article" date="2019" name="Emerg. Microbes Infect.">
        <title>Comprehensive subspecies identification of 175 nontuberculous mycobacteria species based on 7547 genomic profiles.</title>
        <authorList>
            <person name="Matsumoto Y."/>
            <person name="Kinjo T."/>
            <person name="Motooka D."/>
            <person name="Nabeya D."/>
            <person name="Jung N."/>
            <person name="Uechi K."/>
            <person name="Horii T."/>
            <person name="Iida T."/>
            <person name="Fujita J."/>
            <person name="Nakamura S."/>
        </authorList>
    </citation>
    <scope>NUCLEOTIDE SEQUENCE [LARGE SCALE GENOMIC DNA]</scope>
    <source>
        <strain evidence="3 4">JCM 17322</strain>
    </source>
</reference>
<dbReference type="InterPro" id="IPR006016">
    <property type="entry name" value="UspA"/>
</dbReference>
<evidence type="ECO:0000313" key="4">
    <source>
        <dbReference type="Proteomes" id="UP000465361"/>
    </source>
</evidence>
<dbReference type="Proteomes" id="UP000465361">
    <property type="component" value="Unassembled WGS sequence"/>
</dbReference>
<protein>
    <submittedName>
        <fullName evidence="3">Universal stress protein</fullName>
    </submittedName>
</protein>
<dbReference type="InterPro" id="IPR014729">
    <property type="entry name" value="Rossmann-like_a/b/a_fold"/>
</dbReference>
<dbReference type="SUPFAM" id="SSF52402">
    <property type="entry name" value="Adenine nucleotide alpha hydrolases-like"/>
    <property type="match status" value="2"/>
</dbReference>
<dbReference type="Gene3D" id="3.40.50.620">
    <property type="entry name" value="HUPs"/>
    <property type="match status" value="2"/>
</dbReference>
<comment type="similarity">
    <text evidence="1">Belongs to the universal stress protein A family.</text>
</comment>
<dbReference type="PRINTS" id="PR01438">
    <property type="entry name" value="UNVRSLSTRESS"/>
</dbReference>
<evidence type="ECO:0000259" key="2">
    <source>
        <dbReference type="Pfam" id="PF00582"/>
    </source>
</evidence>
<name>A0A7I9Y2E7_9MYCO</name>
<dbReference type="AlphaFoldDB" id="A0A7I9Y2E7"/>
<keyword evidence="4" id="KW-1185">Reference proteome</keyword>
<proteinExistence type="inferred from homology"/>
<organism evidence="3 4">
    <name type="scientific">Mycobacterium botniense</name>
    <dbReference type="NCBI Taxonomy" id="84962"/>
    <lineage>
        <taxon>Bacteria</taxon>
        <taxon>Bacillati</taxon>
        <taxon>Actinomycetota</taxon>
        <taxon>Actinomycetes</taxon>
        <taxon>Mycobacteriales</taxon>
        <taxon>Mycobacteriaceae</taxon>
        <taxon>Mycobacterium</taxon>
    </lineage>
</organism>
<dbReference type="PANTHER" id="PTHR46268">
    <property type="entry name" value="STRESS RESPONSE PROTEIN NHAX"/>
    <property type="match status" value="1"/>
</dbReference>
<dbReference type="Pfam" id="PF00582">
    <property type="entry name" value="Usp"/>
    <property type="match status" value="2"/>
</dbReference>